<reference evidence="2" key="1">
    <citation type="submission" date="2018-06" db="EMBL/GenBank/DDBJ databases">
        <authorList>
            <person name="Cea G.-C."/>
            <person name="William W."/>
        </authorList>
    </citation>
    <scope>NUCLEOTIDE SEQUENCE [LARGE SCALE GENOMIC DNA]</scope>
    <source>
        <strain evidence="2">DB21MT-2</strain>
    </source>
</reference>
<organism evidence="1 2">
    <name type="scientific">Shewanella benthica</name>
    <dbReference type="NCBI Taxonomy" id="43661"/>
    <lineage>
        <taxon>Bacteria</taxon>
        <taxon>Pseudomonadati</taxon>
        <taxon>Pseudomonadota</taxon>
        <taxon>Gammaproteobacteria</taxon>
        <taxon>Alteromonadales</taxon>
        <taxon>Shewanellaceae</taxon>
        <taxon>Shewanella</taxon>
    </lineage>
</organism>
<name>A0A330LZ03_9GAMM</name>
<dbReference type="Proteomes" id="UP000250123">
    <property type="component" value="Chromosome SHEWBE"/>
</dbReference>
<evidence type="ECO:0000313" key="2">
    <source>
        <dbReference type="Proteomes" id="UP000250123"/>
    </source>
</evidence>
<gene>
    <name evidence="1" type="ORF">SHEWBE_1246</name>
</gene>
<evidence type="ECO:0000313" key="1">
    <source>
        <dbReference type="EMBL" id="SQH75212.1"/>
    </source>
</evidence>
<dbReference type="EMBL" id="LS483452">
    <property type="protein sequence ID" value="SQH75212.1"/>
    <property type="molecule type" value="Genomic_DNA"/>
</dbReference>
<accession>A0A330LZ03</accession>
<proteinExistence type="predicted"/>
<dbReference type="PROSITE" id="PS51257">
    <property type="entry name" value="PROKAR_LIPOPROTEIN"/>
    <property type="match status" value="1"/>
</dbReference>
<sequence>MLRLAEKYILLNPYHLSSGVSACYELLRLAEIFTKKIKGHPLMP</sequence>
<protein>
    <submittedName>
        <fullName evidence="1">Uncharacterized protein</fullName>
    </submittedName>
</protein>
<dbReference type="AlphaFoldDB" id="A0A330LZ03"/>
<dbReference type="KEGG" id="sbk:SHEWBE_1246"/>